<name>A0A5B7FYU2_PORTR</name>
<evidence type="ECO:0000313" key="1">
    <source>
        <dbReference type="EMBL" id="MPC50465.1"/>
    </source>
</evidence>
<accession>A0A5B7FYU2</accession>
<keyword evidence="2" id="KW-1185">Reference proteome</keyword>
<evidence type="ECO:0000313" key="2">
    <source>
        <dbReference type="Proteomes" id="UP000324222"/>
    </source>
</evidence>
<organism evidence="1 2">
    <name type="scientific">Portunus trituberculatus</name>
    <name type="common">Swimming crab</name>
    <name type="synonym">Neptunus trituberculatus</name>
    <dbReference type="NCBI Taxonomy" id="210409"/>
    <lineage>
        <taxon>Eukaryota</taxon>
        <taxon>Metazoa</taxon>
        <taxon>Ecdysozoa</taxon>
        <taxon>Arthropoda</taxon>
        <taxon>Crustacea</taxon>
        <taxon>Multicrustacea</taxon>
        <taxon>Malacostraca</taxon>
        <taxon>Eumalacostraca</taxon>
        <taxon>Eucarida</taxon>
        <taxon>Decapoda</taxon>
        <taxon>Pleocyemata</taxon>
        <taxon>Brachyura</taxon>
        <taxon>Eubrachyura</taxon>
        <taxon>Portunoidea</taxon>
        <taxon>Portunidae</taxon>
        <taxon>Portuninae</taxon>
        <taxon>Portunus</taxon>
    </lineage>
</organism>
<comment type="caution">
    <text evidence="1">The sequence shown here is derived from an EMBL/GenBank/DDBJ whole genome shotgun (WGS) entry which is preliminary data.</text>
</comment>
<dbReference type="AlphaFoldDB" id="A0A5B7FYU2"/>
<sequence length="76" mass="8756">MELARSEEQTLQFLYDYFHIVIQNEFICDVKLSLASLCDMTAIITISLCKTKPSFTILHSSLSTLIHSRPPKYLTF</sequence>
<proteinExistence type="predicted"/>
<dbReference type="EMBL" id="VSRR010009522">
    <property type="protein sequence ID" value="MPC50465.1"/>
    <property type="molecule type" value="Genomic_DNA"/>
</dbReference>
<gene>
    <name evidence="1" type="ORF">E2C01_044294</name>
</gene>
<protein>
    <submittedName>
        <fullName evidence="1">Uncharacterized protein</fullName>
    </submittedName>
</protein>
<dbReference type="Proteomes" id="UP000324222">
    <property type="component" value="Unassembled WGS sequence"/>
</dbReference>
<reference evidence="1 2" key="1">
    <citation type="submission" date="2019-05" db="EMBL/GenBank/DDBJ databases">
        <title>Another draft genome of Portunus trituberculatus and its Hox gene families provides insights of decapod evolution.</title>
        <authorList>
            <person name="Jeong J.-H."/>
            <person name="Song I."/>
            <person name="Kim S."/>
            <person name="Choi T."/>
            <person name="Kim D."/>
            <person name="Ryu S."/>
            <person name="Kim W."/>
        </authorList>
    </citation>
    <scope>NUCLEOTIDE SEQUENCE [LARGE SCALE GENOMIC DNA]</scope>
    <source>
        <tissue evidence="1">Muscle</tissue>
    </source>
</reference>